<dbReference type="SUPFAM" id="SSF56300">
    <property type="entry name" value="Metallo-dependent phosphatases"/>
    <property type="match status" value="1"/>
</dbReference>
<evidence type="ECO:0000313" key="6">
    <source>
        <dbReference type="EMBL" id="MFD1233842.1"/>
    </source>
</evidence>
<evidence type="ECO:0000256" key="1">
    <source>
        <dbReference type="ARBA" id="ARBA00022723"/>
    </source>
</evidence>
<feature type="domain" description="Calcineurin-like phosphoesterase" evidence="5">
    <location>
        <begin position="4"/>
        <end position="186"/>
    </location>
</feature>
<proteinExistence type="inferred from homology"/>
<evidence type="ECO:0000256" key="3">
    <source>
        <dbReference type="ARBA" id="ARBA00023004"/>
    </source>
</evidence>
<reference evidence="7" key="1">
    <citation type="journal article" date="2019" name="Int. J. Syst. Evol. Microbiol.">
        <title>The Global Catalogue of Microorganisms (GCM) 10K type strain sequencing project: providing services to taxonomists for standard genome sequencing and annotation.</title>
        <authorList>
            <consortium name="The Broad Institute Genomics Platform"/>
            <consortium name="The Broad Institute Genome Sequencing Center for Infectious Disease"/>
            <person name="Wu L."/>
            <person name="Ma J."/>
        </authorList>
    </citation>
    <scope>NUCLEOTIDE SEQUENCE [LARGE SCALE GENOMIC DNA]</scope>
    <source>
        <strain evidence="7">CCUG 49018</strain>
    </source>
</reference>
<protein>
    <submittedName>
        <fullName evidence="6">Metallophosphoesterase</fullName>
    </submittedName>
</protein>
<dbReference type="InterPro" id="IPR004843">
    <property type="entry name" value="Calcineurin-like_PHP"/>
</dbReference>
<dbReference type="InterPro" id="IPR050884">
    <property type="entry name" value="CNP_phosphodiesterase-III"/>
</dbReference>
<comment type="similarity">
    <text evidence="4">Belongs to the cyclic nucleotide phosphodiesterase class-III family.</text>
</comment>
<dbReference type="Pfam" id="PF00149">
    <property type="entry name" value="Metallophos"/>
    <property type="match status" value="1"/>
</dbReference>
<name>A0ABW3VF87_9PSEU</name>
<evidence type="ECO:0000256" key="2">
    <source>
        <dbReference type="ARBA" id="ARBA00022801"/>
    </source>
</evidence>
<organism evidence="6 7">
    <name type="scientific">Pseudonocardia benzenivorans</name>
    <dbReference type="NCBI Taxonomy" id="228005"/>
    <lineage>
        <taxon>Bacteria</taxon>
        <taxon>Bacillati</taxon>
        <taxon>Actinomycetota</taxon>
        <taxon>Actinomycetes</taxon>
        <taxon>Pseudonocardiales</taxon>
        <taxon>Pseudonocardiaceae</taxon>
        <taxon>Pseudonocardia</taxon>
    </lineage>
</organism>
<keyword evidence="3" id="KW-0408">Iron</keyword>
<dbReference type="PANTHER" id="PTHR42988">
    <property type="entry name" value="PHOSPHOHYDROLASE"/>
    <property type="match status" value="1"/>
</dbReference>
<keyword evidence="2" id="KW-0378">Hydrolase</keyword>
<dbReference type="Gene3D" id="3.60.21.10">
    <property type="match status" value="1"/>
</dbReference>
<dbReference type="PANTHER" id="PTHR42988:SF2">
    <property type="entry name" value="CYCLIC NUCLEOTIDE PHOSPHODIESTERASE CBUA0032-RELATED"/>
    <property type="match status" value="1"/>
</dbReference>
<evidence type="ECO:0000256" key="4">
    <source>
        <dbReference type="ARBA" id="ARBA00025742"/>
    </source>
</evidence>
<keyword evidence="7" id="KW-1185">Reference proteome</keyword>
<evidence type="ECO:0000259" key="5">
    <source>
        <dbReference type="Pfam" id="PF00149"/>
    </source>
</evidence>
<dbReference type="InterPro" id="IPR029052">
    <property type="entry name" value="Metallo-depent_PP-like"/>
</dbReference>
<dbReference type="EMBL" id="JBHTMB010000088">
    <property type="protein sequence ID" value="MFD1233842.1"/>
    <property type="molecule type" value="Genomic_DNA"/>
</dbReference>
<accession>A0ABW3VF87</accession>
<sequence>MLLLAHLSDLHLDGSARARERAARVLAHIDALPRRVDAMLVTGDLTDHGTDDEYREVRDLLGDRGALHCPGNHDDRAAYRRTLLGGTGDEPVVGAHDLPGARIVLYDSTIPGEAGGELTAWTADRLSELLADAPATPTLLAFHHPPTPLHSPEIDAIRQRSSERLDALLRANPQVVALLCGHAHTPAVTTFGGRPLVVAPGVRSGLRLPWEGPILLDDRLPPGLAFHVLDGDRLTTHFRLLPDV</sequence>
<gene>
    <name evidence="6" type="ORF">ACFQ34_11160</name>
</gene>
<dbReference type="Proteomes" id="UP001597182">
    <property type="component" value="Unassembled WGS sequence"/>
</dbReference>
<keyword evidence="1" id="KW-0479">Metal-binding</keyword>
<evidence type="ECO:0000313" key="7">
    <source>
        <dbReference type="Proteomes" id="UP001597182"/>
    </source>
</evidence>
<dbReference type="RefSeq" id="WP_013673112.1">
    <property type="nucleotide sequence ID" value="NZ_BAABKS010000013.1"/>
</dbReference>
<comment type="caution">
    <text evidence="6">The sequence shown here is derived from an EMBL/GenBank/DDBJ whole genome shotgun (WGS) entry which is preliminary data.</text>
</comment>